<feature type="active site" evidence="4">
    <location>
        <position position="137"/>
    </location>
</feature>
<dbReference type="InterPro" id="IPR006224">
    <property type="entry name" value="PsdUridine_synth_RluA-like_CS"/>
</dbReference>
<name>A0A5R9F458_9BACL</name>
<dbReference type="Proteomes" id="UP000308230">
    <property type="component" value="Unassembled WGS sequence"/>
</dbReference>
<proteinExistence type="inferred from homology"/>
<evidence type="ECO:0000256" key="2">
    <source>
        <dbReference type="ARBA" id="ARBA00010876"/>
    </source>
</evidence>
<comment type="catalytic activity">
    <reaction evidence="1 5">
        <text>a uridine in RNA = a pseudouridine in RNA</text>
        <dbReference type="Rhea" id="RHEA:48348"/>
        <dbReference type="Rhea" id="RHEA-COMP:12068"/>
        <dbReference type="Rhea" id="RHEA-COMP:12069"/>
        <dbReference type="ChEBI" id="CHEBI:65314"/>
        <dbReference type="ChEBI" id="CHEBI:65315"/>
    </reaction>
</comment>
<dbReference type="NCBIfam" id="TIGR00005">
    <property type="entry name" value="rluA_subfam"/>
    <property type="match status" value="1"/>
</dbReference>
<dbReference type="GO" id="GO:0003723">
    <property type="term" value="F:RNA binding"/>
    <property type="evidence" value="ECO:0007669"/>
    <property type="project" value="InterPro"/>
</dbReference>
<keyword evidence="3 5" id="KW-0413">Isomerase</keyword>
<evidence type="ECO:0000256" key="3">
    <source>
        <dbReference type="ARBA" id="ARBA00023235"/>
    </source>
</evidence>
<dbReference type="InterPro" id="IPR020103">
    <property type="entry name" value="PsdUridine_synth_cat_dom_sf"/>
</dbReference>
<dbReference type="Pfam" id="PF00849">
    <property type="entry name" value="PseudoU_synth_2"/>
    <property type="match status" value="1"/>
</dbReference>
<evidence type="ECO:0000256" key="1">
    <source>
        <dbReference type="ARBA" id="ARBA00000073"/>
    </source>
</evidence>
<dbReference type="Gene3D" id="3.30.2350.10">
    <property type="entry name" value="Pseudouridine synthase"/>
    <property type="match status" value="1"/>
</dbReference>
<keyword evidence="8" id="KW-1185">Reference proteome</keyword>
<evidence type="ECO:0000256" key="5">
    <source>
        <dbReference type="RuleBase" id="RU362028"/>
    </source>
</evidence>
<comment type="function">
    <text evidence="5">Responsible for synthesis of pseudouridine from uracil.</text>
</comment>
<dbReference type="EMBL" id="SWLG01000005">
    <property type="protein sequence ID" value="TLS37791.1"/>
    <property type="molecule type" value="Genomic_DNA"/>
</dbReference>
<dbReference type="PANTHER" id="PTHR21600:SF35">
    <property type="entry name" value="PSEUDOURIDINE SYNTHASE"/>
    <property type="match status" value="1"/>
</dbReference>
<dbReference type="FunFam" id="3.30.2350.10:FF:000005">
    <property type="entry name" value="Pseudouridine synthase"/>
    <property type="match status" value="1"/>
</dbReference>
<dbReference type="PROSITE" id="PS01129">
    <property type="entry name" value="PSI_RLU"/>
    <property type="match status" value="1"/>
</dbReference>
<evidence type="ECO:0000313" key="8">
    <source>
        <dbReference type="Proteomes" id="UP000308230"/>
    </source>
</evidence>
<reference evidence="7 8" key="1">
    <citation type="submission" date="2019-04" db="EMBL/GenBank/DDBJ databases">
        <title>Bacillus caeni sp. nov., a bacterium isolated from mangrove sediment.</title>
        <authorList>
            <person name="Huang H."/>
            <person name="Mo K."/>
            <person name="Hu Y."/>
        </authorList>
    </citation>
    <scope>NUCLEOTIDE SEQUENCE [LARGE SCALE GENOMIC DNA]</scope>
    <source>
        <strain evidence="7 8">HB172195</strain>
    </source>
</reference>
<feature type="domain" description="Pseudouridine synthase RsuA/RluA-like" evidence="6">
    <location>
        <begin position="91"/>
        <end position="241"/>
    </location>
</feature>
<evidence type="ECO:0000313" key="7">
    <source>
        <dbReference type="EMBL" id="TLS37791.1"/>
    </source>
</evidence>
<dbReference type="OrthoDB" id="9807829at2"/>
<organism evidence="7 8">
    <name type="scientific">Exobacillus caeni</name>
    <dbReference type="NCBI Taxonomy" id="2574798"/>
    <lineage>
        <taxon>Bacteria</taxon>
        <taxon>Bacillati</taxon>
        <taxon>Bacillota</taxon>
        <taxon>Bacilli</taxon>
        <taxon>Bacillales</taxon>
        <taxon>Guptibacillaceae</taxon>
        <taxon>Exobacillus</taxon>
    </lineage>
</organism>
<dbReference type="EC" id="5.4.99.-" evidence="5"/>
<dbReference type="InterPro" id="IPR006225">
    <property type="entry name" value="PsdUridine_synth_RluC/D"/>
</dbReference>
<comment type="caution">
    <text evidence="7">The sequence shown here is derived from an EMBL/GenBank/DDBJ whole genome shotgun (WGS) entry which is preliminary data.</text>
</comment>
<accession>A0A5R9F458</accession>
<dbReference type="RefSeq" id="WP_138125213.1">
    <property type="nucleotide sequence ID" value="NZ_SWLG01000005.1"/>
</dbReference>
<evidence type="ECO:0000256" key="4">
    <source>
        <dbReference type="PIRSR" id="PIRSR606225-1"/>
    </source>
</evidence>
<comment type="similarity">
    <text evidence="2 5">Belongs to the pseudouridine synthase RluA family.</text>
</comment>
<dbReference type="InterPro" id="IPR050188">
    <property type="entry name" value="RluA_PseudoU_synthase"/>
</dbReference>
<dbReference type="CDD" id="cd02869">
    <property type="entry name" value="PseudoU_synth_RluA_like"/>
    <property type="match status" value="1"/>
</dbReference>
<dbReference type="SUPFAM" id="SSF55120">
    <property type="entry name" value="Pseudouridine synthase"/>
    <property type="match status" value="1"/>
</dbReference>
<dbReference type="GO" id="GO:0000455">
    <property type="term" value="P:enzyme-directed rRNA pseudouridine synthesis"/>
    <property type="evidence" value="ECO:0007669"/>
    <property type="project" value="TreeGrafter"/>
</dbReference>
<evidence type="ECO:0000259" key="6">
    <source>
        <dbReference type="Pfam" id="PF00849"/>
    </source>
</evidence>
<protein>
    <recommendedName>
        <fullName evidence="5">Pseudouridine synthase</fullName>
        <ecNumber evidence="5">5.4.99.-</ecNumber>
    </recommendedName>
</protein>
<sequence>MERFSIHWTIDSNHSGMVLRDFLIREKQVSRSALTDIKFSGGALLVNNKAVTVREVLAEGDSVTVIFPAESASGSMKAVEQGLSIIYEDEHILLLNKPPYLPTIPSRHSKTSLAQGVLYYYKTKKIDRTIHVVNRLDRDTSGIVLIAKHRYAHDLLARQQKKQEINRLYRAVVHGYMNESTGRIDRPIGRKENSIIERCVREDGQRAATNYEVIKRAKDCSYLSLWLETGRTHQIRVHLSSIHHPLVGDDLYGGKMDKIKRQALHSYKISFFHPFTGEKMTFKASFPEDMSNLIDKNFDSIE</sequence>
<dbReference type="GO" id="GO:0140098">
    <property type="term" value="F:catalytic activity, acting on RNA"/>
    <property type="evidence" value="ECO:0007669"/>
    <property type="project" value="UniProtKB-ARBA"/>
</dbReference>
<dbReference type="AlphaFoldDB" id="A0A5R9F458"/>
<dbReference type="PANTHER" id="PTHR21600">
    <property type="entry name" value="MITOCHONDRIAL RNA PSEUDOURIDINE SYNTHASE"/>
    <property type="match status" value="1"/>
</dbReference>
<dbReference type="GO" id="GO:0009982">
    <property type="term" value="F:pseudouridine synthase activity"/>
    <property type="evidence" value="ECO:0007669"/>
    <property type="project" value="InterPro"/>
</dbReference>
<dbReference type="InterPro" id="IPR006145">
    <property type="entry name" value="PsdUridine_synth_RsuA/RluA"/>
</dbReference>
<gene>
    <name evidence="7" type="ORF">FCL54_08190</name>
</gene>